<dbReference type="EMBL" id="JABFTP020000144">
    <property type="protein sequence ID" value="KAL3282910.1"/>
    <property type="molecule type" value="Genomic_DNA"/>
</dbReference>
<name>A0ABD2NW71_9CUCU</name>
<dbReference type="Proteomes" id="UP001516400">
    <property type="component" value="Unassembled WGS sequence"/>
</dbReference>
<evidence type="ECO:0000313" key="1">
    <source>
        <dbReference type="EMBL" id="KAL3282910.1"/>
    </source>
</evidence>
<evidence type="ECO:0000313" key="2">
    <source>
        <dbReference type="Proteomes" id="UP001516400"/>
    </source>
</evidence>
<comment type="caution">
    <text evidence="1">The sequence shown here is derived from an EMBL/GenBank/DDBJ whole genome shotgun (WGS) entry which is preliminary data.</text>
</comment>
<dbReference type="AlphaFoldDB" id="A0ABD2NW71"/>
<organism evidence="1 2">
    <name type="scientific">Cryptolaemus montrouzieri</name>
    <dbReference type="NCBI Taxonomy" id="559131"/>
    <lineage>
        <taxon>Eukaryota</taxon>
        <taxon>Metazoa</taxon>
        <taxon>Ecdysozoa</taxon>
        <taxon>Arthropoda</taxon>
        <taxon>Hexapoda</taxon>
        <taxon>Insecta</taxon>
        <taxon>Pterygota</taxon>
        <taxon>Neoptera</taxon>
        <taxon>Endopterygota</taxon>
        <taxon>Coleoptera</taxon>
        <taxon>Polyphaga</taxon>
        <taxon>Cucujiformia</taxon>
        <taxon>Coccinelloidea</taxon>
        <taxon>Coccinellidae</taxon>
        <taxon>Scymninae</taxon>
        <taxon>Scymnini</taxon>
        <taxon>Cryptolaemus</taxon>
    </lineage>
</organism>
<accession>A0ABD2NW71</accession>
<proteinExistence type="predicted"/>
<reference evidence="1 2" key="1">
    <citation type="journal article" date="2021" name="BMC Biol.">
        <title>Horizontally acquired antibacterial genes associated with adaptive radiation of ladybird beetles.</title>
        <authorList>
            <person name="Li H.S."/>
            <person name="Tang X.F."/>
            <person name="Huang Y.H."/>
            <person name="Xu Z.Y."/>
            <person name="Chen M.L."/>
            <person name="Du X.Y."/>
            <person name="Qiu B.Y."/>
            <person name="Chen P.T."/>
            <person name="Zhang W."/>
            <person name="Slipinski A."/>
            <person name="Escalona H.E."/>
            <person name="Waterhouse R.M."/>
            <person name="Zwick A."/>
            <person name="Pang H."/>
        </authorList>
    </citation>
    <scope>NUCLEOTIDE SEQUENCE [LARGE SCALE GENOMIC DNA]</scope>
    <source>
        <strain evidence="1">SYSU2018</strain>
    </source>
</reference>
<evidence type="ECO:0008006" key="3">
    <source>
        <dbReference type="Google" id="ProtNLM"/>
    </source>
</evidence>
<dbReference type="InterPro" id="IPR036691">
    <property type="entry name" value="Endo/exonu/phosph_ase_sf"/>
</dbReference>
<protein>
    <recommendedName>
        <fullName evidence="3">RRM domain-containing protein</fullName>
    </recommendedName>
</protein>
<gene>
    <name evidence="1" type="ORF">HHI36_006068</name>
</gene>
<keyword evidence="2" id="KW-1185">Reference proteome</keyword>
<dbReference type="Gene3D" id="3.60.10.10">
    <property type="entry name" value="Endonuclease/exonuclease/phosphatase"/>
    <property type="match status" value="1"/>
</dbReference>
<dbReference type="SUPFAM" id="SSF56219">
    <property type="entry name" value="DNase I-like"/>
    <property type="match status" value="1"/>
</dbReference>
<sequence>MGQFDGDICKLKILGDFNIKSSAEKRQLEEMFESFGSFRVFLEPSRTTTRSSTCIDNMFTNLDSVDYKKCTMDLHLSDHLSQKLAIRRNHGTREIVYKYIRTINEANTIRFIDKLGCIN</sequence>